<evidence type="ECO:0000313" key="13">
    <source>
        <dbReference type="EMBL" id="KAK3941251.1"/>
    </source>
</evidence>
<evidence type="ECO:0000256" key="1">
    <source>
        <dbReference type="ARBA" id="ARBA00004555"/>
    </source>
</evidence>
<feature type="region of interest" description="Disordered" evidence="11">
    <location>
        <begin position="465"/>
        <end position="503"/>
    </location>
</feature>
<dbReference type="GO" id="GO:0016480">
    <property type="term" value="P:negative regulation of transcription by RNA polymerase III"/>
    <property type="evidence" value="ECO:0007669"/>
    <property type="project" value="InterPro"/>
</dbReference>
<dbReference type="PANTHER" id="PTHR22504">
    <property type="entry name" value="REPRESSOR OF RNA POLYMERASE III TRANSCRIPTION MAF1"/>
    <property type="match status" value="1"/>
</dbReference>
<dbReference type="PANTHER" id="PTHR22504:SF0">
    <property type="entry name" value="REPRESSOR OF RNA POLYMERASE III TRANSCRIPTION MAF1 HOMOLOG"/>
    <property type="match status" value="1"/>
</dbReference>
<evidence type="ECO:0000256" key="11">
    <source>
        <dbReference type="SAM" id="MobiDB-lite"/>
    </source>
</evidence>
<comment type="caution">
    <text evidence="13">The sequence shown here is derived from an EMBL/GenBank/DDBJ whole genome shotgun (WGS) entry which is preliminary data.</text>
</comment>
<sequence>MAINYLILLSRQGKVRLAKWFTTLSPRDKAKIVKDVSQLVLARRTRMCNFLEYKDTKIVYRRYASLFFIAGCSSEDNELITLEIIHRYVEQMDKYYGNVCELDIIFSFTKAYYILDELLLAGEMQESSKKNVLRCISQQDSLEDMEFLSLPSFDTVSSALNFDTPDCHVSGSCDLYTTKAAGSDKKLYKNIQQSLESQHAALVKFGASLSPPQRDSMAASLNLSRSSPFGSLDEVSNRRTFAYLIATLNASHPDYDFSHVLRPTDFKRERILRRVMNHIDSTLHSVRPASTIVDAAMPRSSPGASSSFSSSTSISPAWGPQMWAMIDKEMTLKDCTVFSYQPADDPFDEEEGAIWALHYFFFSKALKRVCYLYVRGVPVMSHSSPRLLPRYTLSRGVSDLSERNALGLDDMGANKRARYWLGDKFADRVTASDDDMDADDDIVWNRDADGDLSYQYSDEYEESFVEEDTEFDQDADDENDYQRHKSPVRGVSEDIASRMEIDV</sequence>
<keyword evidence="5" id="KW-0653">Protein transport</keyword>
<dbReference type="GO" id="GO:0005829">
    <property type="term" value="C:cytosol"/>
    <property type="evidence" value="ECO:0007669"/>
    <property type="project" value="GOC"/>
</dbReference>
<protein>
    <recommendedName>
        <fullName evidence="9">AP-1 complex subunit sigma-1</fullName>
    </recommendedName>
    <alternativeName>
        <fullName evidence="10">Sigma1-adaptin</fullName>
    </alternativeName>
</protein>
<evidence type="ECO:0000256" key="2">
    <source>
        <dbReference type="ARBA" id="ARBA00004640"/>
    </source>
</evidence>
<evidence type="ECO:0000259" key="12">
    <source>
        <dbReference type="Pfam" id="PF01217"/>
    </source>
</evidence>
<evidence type="ECO:0000256" key="8">
    <source>
        <dbReference type="ARBA" id="ARBA00023329"/>
    </source>
</evidence>
<keyword evidence="6" id="KW-0333">Golgi apparatus</keyword>
<dbReference type="FunFam" id="3.40.1000.50:FF:000004">
    <property type="entry name" value="Repressor of RNA polymerase III transcription MAF1"/>
    <property type="match status" value="1"/>
</dbReference>
<evidence type="ECO:0000256" key="7">
    <source>
        <dbReference type="ARBA" id="ARBA00023136"/>
    </source>
</evidence>
<feature type="compositionally biased region" description="Basic and acidic residues" evidence="11">
    <location>
        <begin position="491"/>
        <end position="503"/>
    </location>
</feature>
<dbReference type="InterPro" id="IPR044733">
    <property type="entry name" value="AP1_sigma"/>
</dbReference>
<keyword evidence="7" id="KW-0472">Membrane</keyword>
<dbReference type="Pfam" id="PF09174">
    <property type="entry name" value="Maf1"/>
    <property type="match status" value="1"/>
</dbReference>
<dbReference type="InterPro" id="IPR011012">
    <property type="entry name" value="Longin-like_dom_sf"/>
</dbReference>
<organism evidence="13 14">
    <name type="scientific">Diplogelasinospora grovesii</name>
    <dbReference type="NCBI Taxonomy" id="303347"/>
    <lineage>
        <taxon>Eukaryota</taxon>
        <taxon>Fungi</taxon>
        <taxon>Dikarya</taxon>
        <taxon>Ascomycota</taxon>
        <taxon>Pezizomycotina</taxon>
        <taxon>Sordariomycetes</taxon>
        <taxon>Sordariomycetidae</taxon>
        <taxon>Sordariales</taxon>
        <taxon>Diplogelasinosporaceae</taxon>
        <taxon>Diplogelasinospora</taxon>
    </lineage>
</organism>
<evidence type="ECO:0000256" key="5">
    <source>
        <dbReference type="ARBA" id="ARBA00022927"/>
    </source>
</evidence>
<accession>A0AAN6N8R3</accession>
<evidence type="ECO:0000256" key="4">
    <source>
        <dbReference type="ARBA" id="ARBA00022448"/>
    </source>
</evidence>
<evidence type="ECO:0000256" key="3">
    <source>
        <dbReference type="ARBA" id="ARBA00006972"/>
    </source>
</evidence>
<keyword evidence="14" id="KW-1185">Reference proteome</keyword>
<dbReference type="EMBL" id="MU853785">
    <property type="protein sequence ID" value="KAK3941251.1"/>
    <property type="molecule type" value="Genomic_DNA"/>
</dbReference>
<gene>
    <name evidence="13" type="ORF">QBC46DRAFT_340750</name>
</gene>
<dbReference type="InterPro" id="IPR038564">
    <property type="entry name" value="Maf1_sf"/>
</dbReference>
<dbReference type="GO" id="GO:0035615">
    <property type="term" value="F:clathrin adaptor activity"/>
    <property type="evidence" value="ECO:0007669"/>
    <property type="project" value="InterPro"/>
</dbReference>
<dbReference type="CDD" id="cd14831">
    <property type="entry name" value="AP1_sigma"/>
    <property type="match status" value="1"/>
</dbReference>
<feature type="compositionally biased region" description="Acidic residues" evidence="11">
    <location>
        <begin position="465"/>
        <end position="479"/>
    </location>
</feature>
<keyword evidence="8" id="KW-0968">Cytoplasmic vesicle</keyword>
<name>A0AAN6N8R3_9PEZI</name>
<dbReference type="GO" id="GO:0005634">
    <property type="term" value="C:nucleus"/>
    <property type="evidence" value="ECO:0007669"/>
    <property type="project" value="TreeGrafter"/>
</dbReference>
<reference evidence="14" key="1">
    <citation type="journal article" date="2023" name="Mol. Phylogenet. Evol.">
        <title>Genome-scale phylogeny and comparative genomics of the fungal order Sordariales.</title>
        <authorList>
            <person name="Hensen N."/>
            <person name="Bonometti L."/>
            <person name="Westerberg I."/>
            <person name="Brannstrom I.O."/>
            <person name="Guillou S."/>
            <person name="Cros-Aarteil S."/>
            <person name="Calhoun S."/>
            <person name="Haridas S."/>
            <person name="Kuo A."/>
            <person name="Mondo S."/>
            <person name="Pangilinan J."/>
            <person name="Riley R."/>
            <person name="LaButti K."/>
            <person name="Andreopoulos B."/>
            <person name="Lipzen A."/>
            <person name="Chen C."/>
            <person name="Yan M."/>
            <person name="Daum C."/>
            <person name="Ng V."/>
            <person name="Clum A."/>
            <person name="Steindorff A."/>
            <person name="Ohm R.A."/>
            <person name="Martin F."/>
            <person name="Silar P."/>
            <person name="Natvig D.O."/>
            <person name="Lalanne C."/>
            <person name="Gautier V."/>
            <person name="Ament-Velasquez S.L."/>
            <person name="Kruys A."/>
            <person name="Hutchinson M.I."/>
            <person name="Powell A.J."/>
            <person name="Barry K."/>
            <person name="Miller A.N."/>
            <person name="Grigoriev I.V."/>
            <person name="Debuchy R."/>
            <person name="Gladieux P."/>
            <person name="Hiltunen Thoren M."/>
            <person name="Johannesson H."/>
        </authorList>
    </citation>
    <scope>NUCLEOTIDE SEQUENCE [LARGE SCALE GENOMIC DNA]</scope>
    <source>
        <strain evidence="14">CBS 340.73</strain>
    </source>
</reference>
<dbReference type="FunFam" id="3.30.450.60:FF:000007">
    <property type="entry name" value="AP complex subunit sigma"/>
    <property type="match status" value="1"/>
</dbReference>
<dbReference type="GO" id="GO:0015031">
    <property type="term" value="P:protein transport"/>
    <property type="evidence" value="ECO:0007669"/>
    <property type="project" value="UniProtKB-KW"/>
</dbReference>
<dbReference type="Gene3D" id="3.30.450.60">
    <property type="match status" value="1"/>
</dbReference>
<dbReference type="Proteomes" id="UP001303473">
    <property type="component" value="Unassembled WGS sequence"/>
</dbReference>
<dbReference type="Pfam" id="PF01217">
    <property type="entry name" value="Clat_adaptor_s"/>
    <property type="match status" value="1"/>
</dbReference>
<keyword evidence="4" id="KW-0813">Transport</keyword>
<dbReference type="InterPro" id="IPR015257">
    <property type="entry name" value="Maf1"/>
</dbReference>
<feature type="domain" description="AP complex mu/sigma subunit" evidence="12">
    <location>
        <begin position="3"/>
        <end position="142"/>
    </location>
</feature>
<evidence type="ECO:0000256" key="10">
    <source>
        <dbReference type="ARBA" id="ARBA00081706"/>
    </source>
</evidence>
<dbReference type="GO" id="GO:0000994">
    <property type="term" value="F:RNA polymerase III core binding"/>
    <property type="evidence" value="ECO:0007669"/>
    <property type="project" value="TreeGrafter"/>
</dbReference>
<evidence type="ECO:0000313" key="14">
    <source>
        <dbReference type="Proteomes" id="UP001303473"/>
    </source>
</evidence>
<dbReference type="InterPro" id="IPR022775">
    <property type="entry name" value="AP_mu_sigma_su"/>
</dbReference>
<dbReference type="SUPFAM" id="SSF64356">
    <property type="entry name" value="SNARE-like"/>
    <property type="match status" value="1"/>
</dbReference>
<comment type="subcellular location">
    <subcellularLocation>
        <location evidence="2">Cytoplasmic vesicle</location>
        <location evidence="2">Clathrin-coated vesicle membrane</location>
    </subcellularLocation>
    <subcellularLocation>
        <location evidence="1">Golgi apparatus</location>
    </subcellularLocation>
</comment>
<evidence type="ECO:0000256" key="6">
    <source>
        <dbReference type="ARBA" id="ARBA00023034"/>
    </source>
</evidence>
<dbReference type="GO" id="GO:0016482">
    <property type="term" value="P:cytosolic transport"/>
    <property type="evidence" value="ECO:0007669"/>
    <property type="project" value="UniProtKB-ARBA"/>
</dbReference>
<dbReference type="AlphaFoldDB" id="A0AAN6N8R3"/>
<proteinExistence type="inferred from homology"/>
<evidence type="ECO:0000256" key="9">
    <source>
        <dbReference type="ARBA" id="ARBA00074180"/>
    </source>
</evidence>
<dbReference type="GO" id="GO:0030121">
    <property type="term" value="C:AP-1 adaptor complex"/>
    <property type="evidence" value="ECO:0007669"/>
    <property type="project" value="InterPro"/>
</dbReference>
<comment type="similarity">
    <text evidence="3">Belongs to the adaptor complexes small subunit family.</text>
</comment>
<dbReference type="Gene3D" id="3.40.1000.50">
    <property type="entry name" value="Repressor of RNA polymerase III transcription Maf1"/>
    <property type="match status" value="1"/>
</dbReference>